<name>A0A0V8QEQ6_9FIRM</name>
<evidence type="ECO:0000256" key="1">
    <source>
        <dbReference type="SAM" id="Phobius"/>
    </source>
</evidence>
<keyword evidence="1" id="KW-0472">Membrane</keyword>
<evidence type="ECO:0000313" key="3">
    <source>
        <dbReference type="Proteomes" id="UP000054874"/>
    </source>
</evidence>
<reference evidence="2 3" key="1">
    <citation type="submission" date="2015-11" db="EMBL/GenBank/DDBJ databases">
        <title>Butyribacter intestini gen. nov., sp. nov., a butyric acid-producing bacterium of the family Lachnospiraceae isolated from the human faeces.</title>
        <authorList>
            <person name="Zou Y."/>
            <person name="Xue W."/>
            <person name="Luo G."/>
            <person name="Lv M."/>
        </authorList>
    </citation>
    <scope>NUCLEOTIDE SEQUENCE [LARGE SCALE GENOMIC DNA]</scope>
    <source>
        <strain evidence="2 3">ACET-33324</strain>
    </source>
</reference>
<dbReference type="AlphaFoldDB" id="A0A0V8QEQ6"/>
<keyword evidence="1" id="KW-1133">Transmembrane helix</keyword>
<dbReference type="RefSeq" id="WP_058352707.1">
    <property type="nucleotide sequence ID" value="NZ_CABMMD010000153.1"/>
</dbReference>
<proteinExistence type="predicted"/>
<keyword evidence="1" id="KW-0812">Transmembrane</keyword>
<protein>
    <submittedName>
        <fullName evidence="2">Uncharacterized protein</fullName>
    </submittedName>
</protein>
<accession>A0A0V8QEQ6</accession>
<feature type="transmembrane region" description="Helical" evidence="1">
    <location>
        <begin position="38"/>
        <end position="57"/>
    </location>
</feature>
<feature type="transmembrane region" description="Helical" evidence="1">
    <location>
        <begin position="7"/>
        <end position="26"/>
    </location>
</feature>
<comment type="caution">
    <text evidence="2">The sequence shown here is derived from an EMBL/GenBank/DDBJ whole genome shotgun (WGS) entry which is preliminary data.</text>
</comment>
<dbReference type="EMBL" id="LNAM01000153">
    <property type="protein sequence ID" value="KSV59071.1"/>
    <property type="molecule type" value="Genomic_DNA"/>
</dbReference>
<feature type="transmembrane region" description="Helical" evidence="1">
    <location>
        <begin position="95"/>
        <end position="117"/>
    </location>
</feature>
<dbReference type="STRING" id="290052.ASU35_01780"/>
<keyword evidence="3" id="KW-1185">Reference proteome</keyword>
<organism evidence="2 3">
    <name type="scientific">Acetivibrio ethanolgignens</name>
    <dbReference type="NCBI Taxonomy" id="290052"/>
    <lineage>
        <taxon>Bacteria</taxon>
        <taxon>Bacillati</taxon>
        <taxon>Bacillota</taxon>
        <taxon>Clostridia</taxon>
        <taxon>Eubacteriales</taxon>
        <taxon>Oscillospiraceae</taxon>
        <taxon>Acetivibrio</taxon>
    </lineage>
</organism>
<dbReference type="Proteomes" id="UP000054874">
    <property type="component" value="Unassembled WGS sequence"/>
</dbReference>
<gene>
    <name evidence="2" type="ORF">ASU35_01780</name>
</gene>
<feature type="transmembrane region" description="Helical" evidence="1">
    <location>
        <begin position="69"/>
        <end position="89"/>
    </location>
</feature>
<sequence length="228" mass="25568">MVDKYKGIAAISGVLVMLSTALAFYLLFENLFDVKIQWISLLFLLLSEAILMAKFLLIRKQTIIADAHISSSVIHIVLVFLAAVLFIVFKEEAAKMFILINVVGLSVLIIADLLIYYTQCHTAENGGEQMDAQKVLYHCISQVQQLSLRHKGTSFYTDLCRIEELLKYSDNTAITGVETKIGELISELSTLLSNENVDSALIYTKTNDIAATIQERTAQMKHIKRGKY</sequence>
<evidence type="ECO:0000313" key="2">
    <source>
        <dbReference type="EMBL" id="KSV59071.1"/>
    </source>
</evidence>